<evidence type="ECO:0000256" key="18">
    <source>
        <dbReference type="ARBA" id="ARBA00024509"/>
    </source>
</evidence>
<protein>
    <recommendedName>
        <fullName evidence="5">Sterol carrier protein 2</fullName>
        <ecNumber evidence="15">2.3.1.155</ecNumber>
        <ecNumber evidence="16">2.3.1.16</ecNumber>
        <ecNumber evidence="4">2.3.1.176</ecNumber>
    </recommendedName>
    <alternativeName>
        <fullName evidence="25">Acetyl-CoA C-myristoyltransferase</fullName>
    </alternativeName>
    <alternativeName>
        <fullName evidence="22">Non-specific lipid-transfer protein</fullName>
    </alternativeName>
    <alternativeName>
        <fullName evidence="26">Propanoyl-CoA C-acyltransferase</fullName>
    </alternativeName>
    <alternativeName>
        <fullName evidence="21">SCP-2/3-oxoacyl-CoA thiolase</fullName>
    </alternativeName>
    <alternativeName>
        <fullName evidence="23">SCP-2/thiolase</fullName>
    </alternativeName>
    <alternativeName>
        <fullName evidence="24">SCP-chi</fullName>
    </alternativeName>
    <alternativeName>
        <fullName evidence="27">Sterol carrier protein X</fullName>
    </alternativeName>
</protein>
<keyword evidence="13" id="KW-0576">Peroxisome</keyword>
<keyword evidence="7" id="KW-0963">Cytoplasm</keyword>
<evidence type="ECO:0000256" key="30">
    <source>
        <dbReference type="ARBA" id="ARBA00047485"/>
    </source>
</evidence>
<dbReference type="Pfam" id="PF02036">
    <property type="entry name" value="SCP2"/>
    <property type="match status" value="1"/>
</dbReference>
<comment type="subcellular location">
    <subcellularLocation>
        <location evidence="3">Cytoplasm</location>
    </subcellularLocation>
    <subcellularLocation>
        <location evidence="1">Mitochondrion</location>
    </subcellularLocation>
    <subcellularLocation>
        <location evidence="2">Peroxisome</location>
    </subcellularLocation>
</comment>
<reference evidence="42" key="2">
    <citation type="submission" date="2022-10" db="EMBL/GenBank/DDBJ databases">
        <authorList>
            <consortium name="ENA_rothamsted_submissions"/>
            <consortium name="culmorum"/>
            <person name="King R."/>
        </authorList>
    </citation>
    <scope>NUCLEOTIDE SEQUENCE</scope>
</reference>
<keyword evidence="14" id="KW-0012">Acyltransferase</keyword>
<accession>A0A9P0GSN7</accession>
<comment type="catalytic activity">
    <reaction evidence="37">
        <text>3-oxohexadecanedioyl-CoA + CoA = tetradecanedioyl-CoA + acetyl-CoA</text>
        <dbReference type="Rhea" id="RHEA:40343"/>
        <dbReference type="ChEBI" id="CHEBI:57287"/>
        <dbReference type="ChEBI" id="CHEBI:57288"/>
        <dbReference type="ChEBI" id="CHEBI:77081"/>
        <dbReference type="ChEBI" id="CHEBI:77084"/>
    </reaction>
    <physiologicalReaction direction="left-to-right" evidence="37">
        <dbReference type="Rhea" id="RHEA:40344"/>
    </physiologicalReaction>
</comment>
<dbReference type="Pfam" id="PF00108">
    <property type="entry name" value="Thiolase_N"/>
    <property type="match status" value="1"/>
</dbReference>
<sequence length="535" mass="58042">MGRVFVVGVGMTKFDKPGKRADDYPEWGKEAILAALEDANVKMSEVQLAAAGFVYGDSTCGQRVIYEVGMHGIPIFNVNNNCSTGSSALMLAKELVESGKCDCALAVGFEKMERGSLSSKFQDRTNPMEKHVEAMAELTDIQSAPMTAQMFGNAAIEHMQKYGTKPIHFAKIAYKNHKHSINNPKSQFRDEYTLEQIINSPNIFGPMTKLQCCPTSDGAAAAIIASESFVKKHGLEAKAVEILGIEMATDLASTFTDKSHIKIIGYDMTKLAADRLFRKTNKKPSDVQVIELHDCFSANELITYEALGLCPPGKAGEFIDRGDNTYGGKFVVNPSGGLISKGHPLGATGLAQCAELSWQLRGEAGARQVPGAKLALQHNIGLGGAVVVALYQLGFPEKRHNGAQSLAPTGDEGFIVTPYLKILQQAMDEDEDGLVENHRCVYGLRVVRPDGKTGFWVINTKIGKGKIIFNGTDKPDVTFIVKDGDVMDLLTGKIPPQKAFFQGKVKIQGNIGVAMKLIELQKTAAKKIEILRSKL</sequence>
<evidence type="ECO:0000256" key="20">
    <source>
        <dbReference type="ARBA" id="ARBA00029287"/>
    </source>
</evidence>
<dbReference type="InterPro" id="IPR055140">
    <property type="entry name" value="Thiolase_C_2"/>
</dbReference>
<evidence type="ECO:0000256" key="11">
    <source>
        <dbReference type="ARBA" id="ARBA00023121"/>
    </source>
</evidence>
<gene>
    <name evidence="42" type="ORF">PHAECO_LOCUS5297</name>
</gene>
<reference evidence="42" key="1">
    <citation type="submission" date="2022-01" db="EMBL/GenBank/DDBJ databases">
        <authorList>
            <person name="King R."/>
        </authorList>
    </citation>
    <scope>NUCLEOTIDE SEQUENCE</scope>
</reference>
<dbReference type="Gene3D" id="3.40.47.10">
    <property type="match status" value="1"/>
</dbReference>
<dbReference type="SUPFAM" id="SSF53901">
    <property type="entry name" value="Thiolase-like"/>
    <property type="match status" value="2"/>
</dbReference>
<evidence type="ECO:0000313" key="42">
    <source>
        <dbReference type="EMBL" id="CAH1154694.1"/>
    </source>
</evidence>
<keyword evidence="12" id="KW-0496">Mitochondrion</keyword>
<comment type="catalytic activity">
    <reaction evidence="35">
        <text>hexadecanoyl-CoA + acetyl-CoA = 3-oxooctadecanoyl-CoA + CoA</text>
        <dbReference type="Rhea" id="RHEA:35279"/>
        <dbReference type="ChEBI" id="CHEBI:57287"/>
        <dbReference type="ChEBI" id="CHEBI:57288"/>
        <dbReference type="ChEBI" id="CHEBI:57379"/>
        <dbReference type="ChEBI" id="CHEBI:71407"/>
    </reaction>
    <physiologicalReaction direction="right-to-left" evidence="35">
        <dbReference type="Rhea" id="RHEA:35281"/>
    </physiologicalReaction>
</comment>
<comment type="function">
    <text evidence="28">Mediates the transfer of all common phospholipids, cholesterol and gangliosides from the endoplasmic reticulum to the plasma membrane. May play a role in regulating steroidogenesis. Stimulates the microsomal conversion of 7-dehydrocholesterol to cholesterol. Also binds fatty acids and fatty acyl Coenzyme A (CoA) such as phytanoyl-CoA. Involved in the regulation phospholipid synthesis in endoplasmic reticulum enhancing the incorporation of exogenous fatty acid into glycerides. Seems to stimulate the rate-limiting step in phosphatidic acid formation mediated by GPAT3. Isoforms SCP2 and SCPx cooperate in peroxisomal oxidation of certain naturally occurring tetramethyl-branched fatty acyl-CoAs.</text>
</comment>
<dbReference type="EC" id="2.3.1.16" evidence="16"/>
<proteinExistence type="predicted"/>
<keyword evidence="9" id="KW-0445">Lipid transport</keyword>
<keyword evidence="43" id="KW-1185">Reference proteome</keyword>
<evidence type="ECO:0000256" key="12">
    <source>
        <dbReference type="ARBA" id="ARBA00023128"/>
    </source>
</evidence>
<dbReference type="InterPro" id="IPR020616">
    <property type="entry name" value="Thiolase_N"/>
</dbReference>
<feature type="domain" description="SCP2" evidence="40">
    <location>
        <begin position="422"/>
        <end position="521"/>
    </location>
</feature>
<dbReference type="GO" id="GO:0008289">
    <property type="term" value="F:lipid binding"/>
    <property type="evidence" value="ECO:0007669"/>
    <property type="project" value="UniProtKB-KW"/>
</dbReference>
<dbReference type="InterPro" id="IPR036527">
    <property type="entry name" value="SCP2_sterol-bd_dom_sf"/>
</dbReference>
<comment type="catalytic activity">
    <reaction evidence="38">
        <text>octanoyl-CoA + acetyl-CoA = 3-oxodecanoyl-CoA + CoA</text>
        <dbReference type="Rhea" id="RHEA:31087"/>
        <dbReference type="ChEBI" id="CHEBI:57287"/>
        <dbReference type="ChEBI" id="CHEBI:57288"/>
        <dbReference type="ChEBI" id="CHEBI:57386"/>
        <dbReference type="ChEBI" id="CHEBI:62548"/>
    </reaction>
    <physiologicalReaction direction="right-to-left" evidence="38">
        <dbReference type="Rhea" id="RHEA:31089"/>
    </physiologicalReaction>
</comment>
<dbReference type="GO" id="GO:0003988">
    <property type="term" value="F:acetyl-CoA C-acyltransferase activity"/>
    <property type="evidence" value="ECO:0007669"/>
    <property type="project" value="UniProtKB-EC"/>
</dbReference>
<evidence type="ECO:0000256" key="19">
    <source>
        <dbReference type="ARBA" id="ARBA00024514"/>
    </source>
</evidence>
<keyword evidence="8" id="KW-0808">Transferase</keyword>
<evidence type="ECO:0000256" key="4">
    <source>
        <dbReference type="ARBA" id="ARBA00012352"/>
    </source>
</evidence>
<dbReference type="GO" id="GO:0006869">
    <property type="term" value="P:lipid transport"/>
    <property type="evidence" value="ECO:0007669"/>
    <property type="project" value="UniProtKB-KW"/>
</dbReference>
<dbReference type="InterPro" id="IPR016039">
    <property type="entry name" value="Thiolase-like"/>
</dbReference>
<dbReference type="PANTHER" id="PTHR42870:SF1">
    <property type="entry name" value="NON-SPECIFIC LIPID-TRANSFER PROTEIN-LIKE 2"/>
    <property type="match status" value="1"/>
</dbReference>
<dbReference type="AlphaFoldDB" id="A0A9P0GSN7"/>
<comment type="catalytic activity">
    <reaction evidence="19">
        <text>3-oxo-(9Z-octadecenoyl)-CoA + CoA = (7Z)-hexadecenoyl-CoA + acetyl-CoA</text>
        <dbReference type="Rhea" id="RHEA:47400"/>
        <dbReference type="ChEBI" id="CHEBI:57287"/>
        <dbReference type="ChEBI" id="CHEBI:57288"/>
        <dbReference type="ChEBI" id="CHEBI:87695"/>
        <dbReference type="ChEBI" id="CHEBI:87698"/>
    </reaction>
    <physiologicalReaction direction="left-to-right" evidence="19">
        <dbReference type="Rhea" id="RHEA:47401"/>
    </physiologicalReaction>
</comment>
<evidence type="ECO:0000256" key="8">
    <source>
        <dbReference type="ARBA" id="ARBA00022679"/>
    </source>
</evidence>
<organism evidence="42 43">
    <name type="scientific">Phaedon cochleariae</name>
    <name type="common">Mustard beetle</name>
    <dbReference type="NCBI Taxonomy" id="80249"/>
    <lineage>
        <taxon>Eukaryota</taxon>
        <taxon>Metazoa</taxon>
        <taxon>Ecdysozoa</taxon>
        <taxon>Arthropoda</taxon>
        <taxon>Hexapoda</taxon>
        <taxon>Insecta</taxon>
        <taxon>Pterygota</taxon>
        <taxon>Neoptera</taxon>
        <taxon>Endopterygota</taxon>
        <taxon>Coleoptera</taxon>
        <taxon>Polyphaga</taxon>
        <taxon>Cucujiformia</taxon>
        <taxon>Chrysomeloidea</taxon>
        <taxon>Chrysomelidae</taxon>
        <taxon>Chrysomelinae</taxon>
        <taxon>Chrysomelini</taxon>
        <taxon>Phaedon</taxon>
    </lineage>
</organism>
<evidence type="ECO:0000256" key="29">
    <source>
        <dbReference type="ARBA" id="ARBA00045994"/>
    </source>
</evidence>
<evidence type="ECO:0000256" key="13">
    <source>
        <dbReference type="ARBA" id="ARBA00023140"/>
    </source>
</evidence>
<dbReference type="PROSITE" id="PS00737">
    <property type="entry name" value="THIOLASE_2"/>
    <property type="match status" value="1"/>
</dbReference>
<dbReference type="Pfam" id="PF22691">
    <property type="entry name" value="Thiolase_C_1"/>
    <property type="match status" value="1"/>
</dbReference>
<feature type="domain" description="Thiolase N-terminal" evidence="39">
    <location>
        <begin position="4"/>
        <end position="228"/>
    </location>
</feature>
<dbReference type="GO" id="GO:0006629">
    <property type="term" value="P:lipid metabolic process"/>
    <property type="evidence" value="ECO:0007669"/>
    <property type="project" value="UniProtKB-KW"/>
</dbReference>
<evidence type="ECO:0000256" key="27">
    <source>
        <dbReference type="ARBA" id="ARBA00033178"/>
    </source>
</evidence>
<evidence type="ECO:0000256" key="28">
    <source>
        <dbReference type="ARBA" id="ARBA00045738"/>
    </source>
</evidence>
<evidence type="ECO:0000256" key="7">
    <source>
        <dbReference type="ARBA" id="ARBA00022490"/>
    </source>
</evidence>
<comment type="catalytic activity">
    <reaction evidence="36">
        <text>dodecanoyl-CoA + acetyl-CoA = 3-oxotetradecanoyl-CoA + CoA</text>
        <dbReference type="Rhea" id="RHEA:31091"/>
        <dbReference type="ChEBI" id="CHEBI:57287"/>
        <dbReference type="ChEBI" id="CHEBI:57288"/>
        <dbReference type="ChEBI" id="CHEBI:57375"/>
        <dbReference type="ChEBI" id="CHEBI:62543"/>
    </reaction>
    <physiologicalReaction direction="right-to-left" evidence="36">
        <dbReference type="Rhea" id="RHEA:31093"/>
    </physiologicalReaction>
</comment>
<evidence type="ECO:0000256" key="17">
    <source>
        <dbReference type="ARBA" id="ARBA00024471"/>
    </source>
</evidence>
<comment type="catalytic activity">
    <reaction evidence="32">
        <text>decanoyl-CoA + acetyl-CoA = 3-oxododecanoyl-CoA + CoA</text>
        <dbReference type="Rhea" id="RHEA:31183"/>
        <dbReference type="ChEBI" id="CHEBI:57287"/>
        <dbReference type="ChEBI" id="CHEBI:57288"/>
        <dbReference type="ChEBI" id="CHEBI:61430"/>
        <dbReference type="ChEBI" id="CHEBI:62615"/>
    </reaction>
    <physiologicalReaction direction="right-to-left" evidence="32">
        <dbReference type="Rhea" id="RHEA:31185"/>
    </physiologicalReaction>
</comment>
<keyword evidence="6" id="KW-0813">Transport</keyword>
<comment type="catalytic activity">
    <reaction evidence="18">
        <text>choloyl-CoA + propanoyl-CoA = 3alpha,7alpha,12alpha-trihydroxy-24-oxo-5beta-cholestan-26-oyl-CoA + CoA</text>
        <dbReference type="Rhea" id="RHEA:16865"/>
        <dbReference type="ChEBI" id="CHEBI:57287"/>
        <dbReference type="ChEBI" id="CHEBI:57373"/>
        <dbReference type="ChEBI" id="CHEBI:57392"/>
        <dbReference type="ChEBI" id="CHEBI:58507"/>
        <dbReference type="EC" id="2.3.1.176"/>
    </reaction>
    <physiologicalReaction direction="right-to-left" evidence="18">
        <dbReference type="Rhea" id="RHEA:16867"/>
    </physiologicalReaction>
</comment>
<evidence type="ECO:0000256" key="22">
    <source>
        <dbReference type="ARBA" id="ARBA00030851"/>
    </source>
</evidence>
<keyword evidence="11" id="KW-0446">Lipid-binding</keyword>
<dbReference type="Gene3D" id="3.30.1050.10">
    <property type="entry name" value="SCP2 sterol-binding domain"/>
    <property type="match status" value="1"/>
</dbReference>
<evidence type="ECO:0000256" key="6">
    <source>
        <dbReference type="ARBA" id="ARBA00022448"/>
    </source>
</evidence>
<evidence type="ECO:0000256" key="36">
    <source>
        <dbReference type="ARBA" id="ARBA00049270"/>
    </source>
</evidence>
<comment type="catalytic activity">
    <reaction evidence="30">
        <text>tetradecanoyl-CoA + acetyl-CoA = 3-oxohexadecanoyl-CoA + CoA</text>
        <dbReference type="Rhea" id="RHEA:18161"/>
        <dbReference type="ChEBI" id="CHEBI:57287"/>
        <dbReference type="ChEBI" id="CHEBI:57288"/>
        <dbReference type="ChEBI" id="CHEBI:57349"/>
        <dbReference type="ChEBI" id="CHEBI:57385"/>
        <dbReference type="EC" id="2.3.1.155"/>
    </reaction>
    <physiologicalReaction direction="right-to-left" evidence="30">
        <dbReference type="Rhea" id="RHEA:18163"/>
    </physiologicalReaction>
</comment>
<evidence type="ECO:0000256" key="1">
    <source>
        <dbReference type="ARBA" id="ARBA00004173"/>
    </source>
</evidence>
<comment type="catalytic activity">
    <reaction evidence="33">
        <text>butanoyl-CoA + acetyl-CoA = 3-oxohexanoyl-CoA + CoA</text>
        <dbReference type="Rhea" id="RHEA:31111"/>
        <dbReference type="ChEBI" id="CHEBI:57287"/>
        <dbReference type="ChEBI" id="CHEBI:57288"/>
        <dbReference type="ChEBI" id="CHEBI:57371"/>
        <dbReference type="ChEBI" id="CHEBI:62418"/>
    </reaction>
    <physiologicalReaction direction="right-to-left" evidence="33">
        <dbReference type="Rhea" id="RHEA:31113"/>
    </physiologicalReaction>
</comment>
<comment type="catalytic activity">
    <reaction evidence="34">
        <text>an acyl-CoA + acetyl-CoA = a 3-oxoacyl-CoA + CoA</text>
        <dbReference type="Rhea" id="RHEA:21564"/>
        <dbReference type="ChEBI" id="CHEBI:57287"/>
        <dbReference type="ChEBI" id="CHEBI:57288"/>
        <dbReference type="ChEBI" id="CHEBI:58342"/>
        <dbReference type="ChEBI" id="CHEBI:90726"/>
        <dbReference type="EC" id="2.3.1.16"/>
    </reaction>
    <physiologicalReaction direction="right-to-left" evidence="34">
        <dbReference type="Rhea" id="RHEA:21566"/>
    </physiologicalReaction>
</comment>
<evidence type="ECO:0000256" key="24">
    <source>
        <dbReference type="ARBA" id="ARBA00031346"/>
    </source>
</evidence>
<evidence type="ECO:0000256" key="15">
    <source>
        <dbReference type="ARBA" id="ARBA00024058"/>
    </source>
</evidence>
<dbReference type="InterPro" id="IPR020615">
    <property type="entry name" value="Thiolase_acyl_enz_int_AS"/>
</dbReference>
<dbReference type="GO" id="GO:0005777">
    <property type="term" value="C:peroxisome"/>
    <property type="evidence" value="ECO:0007669"/>
    <property type="project" value="UniProtKB-SubCell"/>
</dbReference>
<evidence type="ECO:0000313" key="43">
    <source>
        <dbReference type="Proteomes" id="UP001153737"/>
    </source>
</evidence>
<evidence type="ECO:0000256" key="34">
    <source>
        <dbReference type="ARBA" id="ARBA00049178"/>
    </source>
</evidence>
<comment type="catalytic activity">
    <reaction evidence="31">
        <text>hexanoyl-CoA + acetyl-CoA = 3-oxooctanoyl-CoA + CoA</text>
        <dbReference type="Rhea" id="RHEA:31203"/>
        <dbReference type="ChEBI" id="CHEBI:57287"/>
        <dbReference type="ChEBI" id="CHEBI:57288"/>
        <dbReference type="ChEBI" id="CHEBI:62619"/>
        <dbReference type="ChEBI" id="CHEBI:62620"/>
    </reaction>
    <physiologicalReaction direction="right-to-left" evidence="31">
        <dbReference type="Rhea" id="RHEA:31205"/>
    </physiologicalReaction>
</comment>
<feature type="domain" description="Thiolase C-terminal" evidence="41">
    <location>
        <begin position="267"/>
        <end position="382"/>
    </location>
</feature>
<dbReference type="FunFam" id="3.40.47.10:FF:000016">
    <property type="entry name" value="Non-specific lipid-transfer protein"/>
    <property type="match status" value="1"/>
</dbReference>
<evidence type="ECO:0000256" key="16">
    <source>
        <dbReference type="ARBA" id="ARBA00024073"/>
    </source>
</evidence>
<dbReference type="EMBL" id="OU896722">
    <property type="protein sequence ID" value="CAH1154694.1"/>
    <property type="molecule type" value="Genomic_DNA"/>
</dbReference>
<dbReference type="Proteomes" id="UP001153737">
    <property type="component" value="Chromosome 16"/>
</dbReference>
<evidence type="ECO:0000256" key="14">
    <source>
        <dbReference type="ARBA" id="ARBA00023315"/>
    </source>
</evidence>
<dbReference type="FunFam" id="3.30.1050.10:FF:000001">
    <property type="entry name" value="Putative Non-specific lipid-transfer protein"/>
    <property type="match status" value="1"/>
</dbReference>
<evidence type="ECO:0000259" key="40">
    <source>
        <dbReference type="Pfam" id="PF02036"/>
    </source>
</evidence>
<evidence type="ECO:0000256" key="31">
    <source>
        <dbReference type="ARBA" id="ARBA00048001"/>
    </source>
</evidence>
<dbReference type="EC" id="2.3.1.176" evidence="4"/>
<evidence type="ECO:0000256" key="35">
    <source>
        <dbReference type="ARBA" id="ARBA00049268"/>
    </source>
</evidence>
<name>A0A9P0GSN7_PHACE</name>
<evidence type="ECO:0000256" key="5">
    <source>
        <dbReference type="ARBA" id="ARBA00014545"/>
    </source>
</evidence>
<evidence type="ECO:0000256" key="3">
    <source>
        <dbReference type="ARBA" id="ARBA00004496"/>
    </source>
</evidence>
<comment type="catalytic activity">
    <reaction evidence="17">
        <text>propanoyl-CoA + tetradecanoyl-CoA = 3-oxo-2-methylhexadecanoyl-CoA + CoA</text>
        <dbReference type="Rhea" id="RHEA:46344"/>
        <dbReference type="ChEBI" id="CHEBI:57287"/>
        <dbReference type="ChEBI" id="CHEBI:57385"/>
        <dbReference type="ChEBI" id="CHEBI:57392"/>
        <dbReference type="ChEBI" id="CHEBI:86042"/>
    </reaction>
    <physiologicalReaction direction="right-to-left" evidence="17">
        <dbReference type="Rhea" id="RHEA:46346"/>
    </physiologicalReaction>
</comment>
<dbReference type="EC" id="2.3.1.155" evidence="15"/>
<keyword evidence="10" id="KW-0443">Lipid metabolism</keyword>
<evidence type="ECO:0000256" key="9">
    <source>
        <dbReference type="ARBA" id="ARBA00023055"/>
    </source>
</evidence>
<comment type="catalytic activity">
    <reaction evidence="20">
        <text>7-dehydrocholesterol(in) = 7-dehydrocholesterol(out)</text>
        <dbReference type="Rhea" id="RHEA:62960"/>
        <dbReference type="ChEBI" id="CHEBI:17759"/>
    </reaction>
</comment>
<evidence type="ECO:0000256" key="33">
    <source>
        <dbReference type="ARBA" id="ARBA00048553"/>
    </source>
</evidence>
<comment type="function">
    <text evidence="29">Plays a crucial role in the peroxisomal oxidation of branched-chain fatty acids. Catalyzes the last step of the peroxisomal beta-oxidation of branched chain fatty acids and the side chain of the bile acid intermediates di- and trihydroxycoprostanic acids (DHCA and THCA). Also active with medium and long straight chain 3-oxoacyl-CoAs. Stimulates the microsomal conversion of 7-dehydrocholesterol to cholesterol and transfers phosphatidylcholine and 7-dehydrocholesterol between membrances, in vitro. Isoforms SCP2 and SCPx cooperate in peroxisomal oxidation of certain naturally occurring tetramethyl-branched fatty acyl-CoAs.</text>
</comment>
<evidence type="ECO:0000256" key="38">
    <source>
        <dbReference type="ARBA" id="ARBA00049542"/>
    </source>
</evidence>
<evidence type="ECO:0000259" key="41">
    <source>
        <dbReference type="Pfam" id="PF22691"/>
    </source>
</evidence>
<evidence type="ECO:0000256" key="32">
    <source>
        <dbReference type="ARBA" id="ARBA00048004"/>
    </source>
</evidence>
<dbReference type="PANTHER" id="PTHR42870">
    <property type="entry name" value="ACETYL-COA C-ACETYLTRANSFERASE"/>
    <property type="match status" value="1"/>
</dbReference>
<dbReference type="PROSITE" id="PS00098">
    <property type="entry name" value="THIOLASE_1"/>
    <property type="match status" value="1"/>
</dbReference>
<evidence type="ECO:0000256" key="37">
    <source>
        <dbReference type="ARBA" id="ARBA00049306"/>
    </source>
</evidence>
<evidence type="ECO:0000259" key="39">
    <source>
        <dbReference type="Pfam" id="PF00108"/>
    </source>
</evidence>
<evidence type="ECO:0000256" key="2">
    <source>
        <dbReference type="ARBA" id="ARBA00004275"/>
    </source>
</evidence>
<evidence type="ECO:0000256" key="21">
    <source>
        <dbReference type="ARBA" id="ARBA00030531"/>
    </source>
</evidence>
<dbReference type="NCBIfam" id="NF006102">
    <property type="entry name" value="PRK08256.1"/>
    <property type="match status" value="1"/>
</dbReference>
<dbReference type="OrthoDB" id="542135at2759"/>
<dbReference type="SUPFAM" id="SSF55718">
    <property type="entry name" value="SCP-like"/>
    <property type="match status" value="1"/>
</dbReference>
<dbReference type="GO" id="GO:0050633">
    <property type="term" value="F:acetyl-CoA C-myristoyltransferase activity"/>
    <property type="evidence" value="ECO:0007669"/>
    <property type="project" value="UniProtKB-EC"/>
</dbReference>
<dbReference type="InterPro" id="IPR003033">
    <property type="entry name" value="SCP2_sterol-bd_dom"/>
</dbReference>
<dbReference type="InterPro" id="IPR020613">
    <property type="entry name" value="Thiolase_CS"/>
</dbReference>
<dbReference type="GO" id="GO:0005739">
    <property type="term" value="C:mitochondrion"/>
    <property type="evidence" value="ECO:0007669"/>
    <property type="project" value="UniProtKB-SubCell"/>
</dbReference>
<evidence type="ECO:0000256" key="26">
    <source>
        <dbReference type="ARBA" id="ARBA00032316"/>
    </source>
</evidence>
<dbReference type="CDD" id="cd00829">
    <property type="entry name" value="SCP-x_thiolase"/>
    <property type="match status" value="1"/>
</dbReference>
<evidence type="ECO:0000256" key="23">
    <source>
        <dbReference type="ARBA" id="ARBA00031275"/>
    </source>
</evidence>
<evidence type="ECO:0000256" key="10">
    <source>
        <dbReference type="ARBA" id="ARBA00023098"/>
    </source>
</evidence>
<evidence type="ECO:0000256" key="25">
    <source>
        <dbReference type="ARBA" id="ARBA00032093"/>
    </source>
</evidence>